<reference evidence="3 4" key="1">
    <citation type="journal article" date="2010" name="Nature">
        <title>The Ectocarpus genome and the independent evolution of multicellularity in brown algae.</title>
        <authorList>
            <person name="Cock J.M."/>
            <person name="Sterck L."/>
            <person name="Rouze P."/>
            <person name="Scornet D."/>
            <person name="Allen A.E."/>
            <person name="Amoutzias G."/>
            <person name="Anthouard V."/>
            <person name="Artiguenave F."/>
            <person name="Aury J.M."/>
            <person name="Badger J.H."/>
            <person name="Beszteri B."/>
            <person name="Billiau K."/>
            <person name="Bonnet E."/>
            <person name="Bothwell J.H."/>
            <person name="Bowler C."/>
            <person name="Boyen C."/>
            <person name="Brownlee C."/>
            <person name="Carrano C.J."/>
            <person name="Charrier B."/>
            <person name="Cho G.Y."/>
            <person name="Coelho S.M."/>
            <person name="Collen J."/>
            <person name="Corre E."/>
            <person name="Da Silva C."/>
            <person name="Delage L."/>
            <person name="Delaroque N."/>
            <person name="Dittami S.M."/>
            <person name="Doulbeau S."/>
            <person name="Elias M."/>
            <person name="Farnham G."/>
            <person name="Gachon C.M."/>
            <person name="Gschloessl B."/>
            <person name="Heesch S."/>
            <person name="Jabbari K."/>
            <person name="Jubin C."/>
            <person name="Kawai H."/>
            <person name="Kimura K."/>
            <person name="Kloareg B."/>
            <person name="Kupper F.C."/>
            <person name="Lang D."/>
            <person name="Le Bail A."/>
            <person name="Leblanc C."/>
            <person name="Lerouge P."/>
            <person name="Lohr M."/>
            <person name="Lopez P.J."/>
            <person name="Martens C."/>
            <person name="Maumus F."/>
            <person name="Michel G."/>
            <person name="Miranda-Saavedra D."/>
            <person name="Morales J."/>
            <person name="Moreau H."/>
            <person name="Motomura T."/>
            <person name="Nagasato C."/>
            <person name="Napoli C.A."/>
            <person name="Nelson D.R."/>
            <person name="Nyvall-Collen P."/>
            <person name="Peters A.F."/>
            <person name="Pommier C."/>
            <person name="Potin P."/>
            <person name="Poulain J."/>
            <person name="Quesneville H."/>
            <person name="Read B."/>
            <person name="Rensing S.A."/>
            <person name="Ritter A."/>
            <person name="Rousvoal S."/>
            <person name="Samanta M."/>
            <person name="Samson G."/>
            <person name="Schroeder D.C."/>
            <person name="Segurens B."/>
            <person name="Strittmatter M."/>
            <person name="Tonon T."/>
            <person name="Tregear J.W."/>
            <person name="Valentin K."/>
            <person name="von Dassow P."/>
            <person name="Yamagishi T."/>
            <person name="Van de Peer Y."/>
            <person name="Wincker P."/>
        </authorList>
    </citation>
    <scope>NUCLEOTIDE SEQUENCE [LARGE SCALE GENOMIC DNA]</scope>
    <source>
        <strain evidence="4">Ec32 / CCAP1310/4</strain>
    </source>
</reference>
<dbReference type="Proteomes" id="UP000002630">
    <property type="component" value="Linkage Group LG16"/>
</dbReference>
<dbReference type="EMBL" id="FN648730">
    <property type="protein sequence ID" value="CBN80383.1"/>
    <property type="molecule type" value="Genomic_DNA"/>
</dbReference>
<dbReference type="SUPFAM" id="SSF46565">
    <property type="entry name" value="Chaperone J-domain"/>
    <property type="match status" value="1"/>
</dbReference>
<dbReference type="InParanoid" id="D8LPB2"/>
<evidence type="ECO:0000259" key="2">
    <source>
        <dbReference type="PROSITE" id="PS50076"/>
    </source>
</evidence>
<dbReference type="AlphaFoldDB" id="D8LPB2"/>
<keyword evidence="4" id="KW-1185">Reference proteome</keyword>
<evidence type="ECO:0000313" key="3">
    <source>
        <dbReference type="EMBL" id="CBN80383.1"/>
    </source>
</evidence>
<dbReference type="Gene3D" id="1.10.287.110">
    <property type="entry name" value="DnaJ domain"/>
    <property type="match status" value="1"/>
</dbReference>
<accession>D8LPB2</accession>
<dbReference type="InterPro" id="IPR001623">
    <property type="entry name" value="DnaJ_domain"/>
</dbReference>
<evidence type="ECO:0000256" key="1">
    <source>
        <dbReference type="SAM" id="MobiDB-lite"/>
    </source>
</evidence>
<feature type="compositionally biased region" description="Basic and acidic residues" evidence="1">
    <location>
        <begin position="194"/>
        <end position="210"/>
    </location>
</feature>
<proteinExistence type="predicted"/>
<dbReference type="PROSITE" id="PS50076">
    <property type="entry name" value="DNAJ_2"/>
    <property type="match status" value="1"/>
</dbReference>
<dbReference type="EMBL" id="FN649741">
    <property type="protein sequence ID" value="CBN80383.1"/>
    <property type="molecule type" value="Genomic_DNA"/>
</dbReference>
<gene>
    <name evidence="3" type="ORF">Esi_0052_0111</name>
</gene>
<dbReference type="InterPro" id="IPR036869">
    <property type="entry name" value="J_dom_sf"/>
</dbReference>
<name>D8LPB2_ECTSI</name>
<evidence type="ECO:0000313" key="4">
    <source>
        <dbReference type="Proteomes" id="UP000002630"/>
    </source>
</evidence>
<feature type="domain" description="J" evidence="2">
    <location>
        <begin position="17"/>
        <end position="81"/>
    </location>
</feature>
<feature type="region of interest" description="Disordered" evidence="1">
    <location>
        <begin position="191"/>
        <end position="210"/>
    </location>
</feature>
<protein>
    <submittedName>
        <fullName evidence="3">EsV-1-80</fullName>
    </submittedName>
</protein>
<sequence length="210" mass="23351">MLLSFHKFPGMENTAPNLYDAIGVSADASADKIRRKTRQLVNEVRESDKRNSEKNELIRFFKSARETLTDADARQKYDESIGIETFARDERDSGTNMVPYESFQPFEPFGAVGALSNIGSLLGSVQAVPSQSPASSLMGLLGADVHSMFSDSIIPEELASSHGDLKRGSFQVLEYTKVRNPGGGFDEFGFTRQGDMKHDRVTEKRFERKS</sequence>
<organism evidence="3 4">
    <name type="scientific">Ectocarpus siliculosus</name>
    <name type="common">Brown alga</name>
    <name type="synonym">Conferva siliculosa</name>
    <dbReference type="NCBI Taxonomy" id="2880"/>
    <lineage>
        <taxon>Eukaryota</taxon>
        <taxon>Sar</taxon>
        <taxon>Stramenopiles</taxon>
        <taxon>Ochrophyta</taxon>
        <taxon>PX clade</taxon>
        <taxon>Phaeophyceae</taxon>
        <taxon>Ectocarpales</taxon>
        <taxon>Ectocarpaceae</taxon>
        <taxon>Ectocarpus</taxon>
    </lineage>
</organism>